<evidence type="ECO:0000313" key="1">
    <source>
        <dbReference type="EMBL" id="QQK78872.1"/>
    </source>
</evidence>
<organism evidence="1 2">
    <name type="scientific">Salicibibacter cibi</name>
    <dbReference type="NCBI Taxonomy" id="2743001"/>
    <lineage>
        <taxon>Bacteria</taxon>
        <taxon>Bacillati</taxon>
        <taxon>Bacillota</taxon>
        <taxon>Bacilli</taxon>
        <taxon>Bacillales</taxon>
        <taxon>Bacillaceae</taxon>
        <taxon>Salicibibacter</taxon>
    </lineage>
</organism>
<gene>
    <name evidence="1" type="ORF">HUG20_02445</name>
</gene>
<reference evidence="1 2" key="1">
    <citation type="submission" date="2020-06" db="EMBL/GenBank/DDBJ databases">
        <title>Genomic analysis of Salicibibacter sp. NKC21-4.</title>
        <authorList>
            <person name="Oh Y.J."/>
        </authorList>
    </citation>
    <scope>NUCLEOTIDE SEQUENCE [LARGE SCALE GENOMIC DNA]</scope>
    <source>
        <strain evidence="1 2">NKC21-4</strain>
    </source>
</reference>
<name>A0A7T7CEB6_9BACI</name>
<sequence length="49" mass="5639">MKGDEEPEFVEFMENNGLGLVITDGDDFSQLMDDDFEFYGELITDLELD</sequence>
<dbReference type="Proteomes" id="UP000595349">
    <property type="component" value="Chromosome"/>
</dbReference>
<dbReference type="RefSeq" id="WP_200087660.1">
    <property type="nucleotide sequence ID" value="NZ_CP054706.1"/>
</dbReference>
<protein>
    <submittedName>
        <fullName evidence="1">Uncharacterized protein</fullName>
    </submittedName>
</protein>
<accession>A0A7T7CEB6</accession>
<dbReference type="EMBL" id="CP054706">
    <property type="protein sequence ID" value="QQK78872.1"/>
    <property type="molecule type" value="Genomic_DNA"/>
</dbReference>
<keyword evidence="2" id="KW-1185">Reference proteome</keyword>
<dbReference type="AlphaFoldDB" id="A0A7T7CEB6"/>
<proteinExistence type="predicted"/>
<evidence type="ECO:0000313" key="2">
    <source>
        <dbReference type="Proteomes" id="UP000595349"/>
    </source>
</evidence>
<dbReference type="KEGG" id="scib:HUG20_02445"/>